<accession>A0A1Z4BNS3</accession>
<keyword evidence="3" id="KW-1185">Reference proteome</keyword>
<keyword evidence="1" id="KW-0812">Transmembrane</keyword>
<reference evidence="3" key="1">
    <citation type="submission" date="2017-06" db="EMBL/GenBank/DDBJ databases">
        <title>Complete genome sequence of Capnocytophaga sp. KCOM 1579 (=ChDC OS43) isolated from a human refractory periapical abscess lesion.</title>
        <authorList>
            <person name="Kook J.-K."/>
            <person name="Park S.-N."/>
            <person name="Lim Y.K."/>
            <person name="Roh H."/>
        </authorList>
    </citation>
    <scope>NUCLEOTIDE SEQUENCE [LARGE SCALE GENOMIC DNA]</scope>
    <source>
        <strain evidence="3">ChDC OS43</strain>
    </source>
</reference>
<feature type="transmembrane region" description="Helical" evidence="1">
    <location>
        <begin position="83"/>
        <end position="104"/>
    </location>
</feature>
<feature type="transmembrane region" description="Helical" evidence="1">
    <location>
        <begin position="60"/>
        <end position="77"/>
    </location>
</feature>
<name>A0A1Z4BNS3_9FLAO</name>
<dbReference type="Proteomes" id="UP000197007">
    <property type="component" value="Chromosome"/>
</dbReference>
<dbReference type="KEGG" id="capn:CBG49_07420"/>
<sequence>MKKSVQIFLELISAIALYLFISSIAYGDHLVTLPLYLTGMVIISYLFVRERPQECLQSALRIVLPFTGLMLIAGSLPDAHFSLALIYIVSTGAAFLLGMLIATVSKTYQKIGLSVLAFLLVVAVRLSFSAEFQYLIGVHWYTLGS</sequence>
<feature type="transmembrane region" description="Helical" evidence="1">
    <location>
        <begin position="7"/>
        <end position="25"/>
    </location>
</feature>
<proteinExistence type="predicted"/>
<gene>
    <name evidence="2" type="ORF">CBG49_07420</name>
</gene>
<keyword evidence="1" id="KW-1133">Transmembrane helix</keyword>
<feature type="transmembrane region" description="Helical" evidence="1">
    <location>
        <begin position="111"/>
        <end position="136"/>
    </location>
</feature>
<evidence type="ECO:0000313" key="2">
    <source>
        <dbReference type="EMBL" id="ASF42912.1"/>
    </source>
</evidence>
<protein>
    <submittedName>
        <fullName evidence="2">Uncharacterized protein</fullName>
    </submittedName>
</protein>
<organism evidence="2 3">
    <name type="scientific">Capnocytophaga endodontalis</name>
    <dbReference type="NCBI Taxonomy" id="2708117"/>
    <lineage>
        <taxon>Bacteria</taxon>
        <taxon>Pseudomonadati</taxon>
        <taxon>Bacteroidota</taxon>
        <taxon>Flavobacteriia</taxon>
        <taxon>Flavobacteriales</taxon>
        <taxon>Flavobacteriaceae</taxon>
        <taxon>Capnocytophaga</taxon>
    </lineage>
</organism>
<dbReference type="RefSeq" id="WP_088593993.1">
    <property type="nucleotide sequence ID" value="NZ_CP022022.1"/>
</dbReference>
<keyword evidence="1" id="KW-0472">Membrane</keyword>
<feature type="transmembrane region" description="Helical" evidence="1">
    <location>
        <begin position="31"/>
        <end position="48"/>
    </location>
</feature>
<evidence type="ECO:0000313" key="3">
    <source>
        <dbReference type="Proteomes" id="UP000197007"/>
    </source>
</evidence>
<dbReference type="AlphaFoldDB" id="A0A1Z4BNS3"/>
<dbReference type="EMBL" id="CP022022">
    <property type="protein sequence ID" value="ASF42912.1"/>
    <property type="molecule type" value="Genomic_DNA"/>
</dbReference>
<evidence type="ECO:0000256" key="1">
    <source>
        <dbReference type="SAM" id="Phobius"/>
    </source>
</evidence>